<dbReference type="PIRSF" id="PIRSF006060">
    <property type="entry name" value="AA_transporter"/>
    <property type="match status" value="1"/>
</dbReference>
<accession>A0ABN1DUQ1</accession>
<comment type="similarity">
    <text evidence="2">Belongs to the amino acid-polyamine-organocation (APC) superfamily. Amino acid transporter (AAT) (TC 2.A.3.1) family.</text>
</comment>
<feature type="transmembrane region" description="Helical" evidence="9">
    <location>
        <begin position="177"/>
        <end position="198"/>
    </location>
</feature>
<reference evidence="11 12" key="1">
    <citation type="journal article" date="2019" name="Int. J. Syst. Evol. Microbiol.">
        <title>The Global Catalogue of Microorganisms (GCM) 10K type strain sequencing project: providing services to taxonomists for standard genome sequencing and annotation.</title>
        <authorList>
            <consortium name="The Broad Institute Genomics Platform"/>
            <consortium name="The Broad Institute Genome Sequencing Center for Infectious Disease"/>
            <person name="Wu L."/>
            <person name="Ma J."/>
        </authorList>
    </citation>
    <scope>NUCLEOTIDE SEQUENCE [LARGE SCALE GENOMIC DNA]</scope>
    <source>
        <strain evidence="11 12">JCM 10303</strain>
    </source>
</reference>
<evidence type="ECO:0000256" key="9">
    <source>
        <dbReference type="SAM" id="Phobius"/>
    </source>
</evidence>
<dbReference type="PANTHER" id="PTHR43495">
    <property type="entry name" value="GABA PERMEASE"/>
    <property type="match status" value="1"/>
</dbReference>
<evidence type="ECO:0000256" key="1">
    <source>
        <dbReference type="ARBA" id="ARBA00004651"/>
    </source>
</evidence>
<evidence type="ECO:0000259" key="10">
    <source>
        <dbReference type="Pfam" id="PF00324"/>
    </source>
</evidence>
<keyword evidence="8 9" id="KW-0472">Membrane</keyword>
<evidence type="ECO:0000313" key="11">
    <source>
        <dbReference type="EMBL" id="GAA0551336.1"/>
    </source>
</evidence>
<evidence type="ECO:0000256" key="8">
    <source>
        <dbReference type="ARBA" id="ARBA00023136"/>
    </source>
</evidence>
<feature type="transmembrane region" description="Helical" evidence="9">
    <location>
        <begin position="144"/>
        <end position="165"/>
    </location>
</feature>
<dbReference type="PROSITE" id="PS00218">
    <property type="entry name" value="AMINO_ACID_PERMEASE_1"/>
    <property type="match status" value="1"/>
</dbReference>
<feature type="transmembrane region" description="Helical" evidence="9">
    <location>
        <begin position="447"/>
        <end position="467"/>
    </location>
</feature>
<dbReference type="EMBL" id="BAAAGS010000053">
    <property type="protein sequence ID" value="GAA0551336.1"/>
    <property type="molecule type" value="Genomic_DNA"/>
</dbReference>
<evidence type="ECO:0000256" key="7">
    <source>
        <dbReference type="ARBA" id="ARBA00022989"/>
    </source>
</evidence>
<keyword evidence="6" id="KW-0029">Amino-acid transport</keyword>
<dbReference type="Proteomes" id="UP001500729">
    <property type="component" value="Unassembled WGS sequence"/>
</dbReference>
<dbReference type="Gene3D" id="1.20.1740.10">
    <property type="entry name" value="Amino acid/polyamine transporter I"/>
    <property type="match status" value="1"/>
</dbReference>
<keyword evidence="7 9" id="KW-1133">Transmembrane helix</keyword>
<feature type="transmembrane region" description="Helical" evidence="9">
    <location>
        <begin position="423"/>
        <end position="441"/>
    </location>
</feature>
<feature type="transmembrane region" description="Helical" evidence="9">
    <location>
        <begin position="63"/>
        <end position="85"/>
    </location>
</feature>
<keyword evidence="12" id="KW-1185">Reference proteome</keyword>
<dbReference type="RefSeq" id="WP_009947488.1">
    <property type="nucleotide sequence ID" value="NZ_BAAAGS010000053.1"/>
</dbReference>
<name>A0ABN1DUQ1_SACER</name>
<feature type="transmembrane region" description="Helical" evidence="9">
    <location>
        <begin position="383"/>
        <end position="402"/>
    </location>
</feature>
<gene>
    <name evidence="11" type="ORF">GCM10009533_57150</name>
</gene>
<evidence type="ECO:0000313" key="12">
    <source>
        <dbReference type="Proteomes" id="UP001500729"/>
    </source>
</evidence>
<feature type="transmembrane region" description="Helical" evidence="9">
    <location>
        <begin position="218"/>
        <end position="238"/>
    </location>
</feature>
<evidence type="ECO:0000256" key="4">
    <source>
        <dbReference type="ARBA" id="ARBA00022475"/>
    </source>
</evidence>
<evidence type="ECO:0000256" key="5">
    <source>
        <dbReference type="ARBA" id="ARBA00022692"/>
    </source>
</evidence>
<organism evidence="11 12">
    <name type="scientific">Saccharopolyspora erythraea</name>
    <name type="common">Streptomyces erythraeus</name>
    <dbReference type="NCBI Taxonomy" id="1836"/>
    <lineage>
        <taxon>Bacteria</taxon>
        <taxon>Bacillati</taxon>
        <taxon>Actinomycetota</taxon>
        <taxon>Actinomycetes</taxon>
        <taxon>Pseudonocardiales</taxon>
        <taxon>Pseudonocardiaceae</taxon>
        <taxon>Saccharopolyspora</taxon>
    </lineage>
</organism>
<keyword evidence="5 9" id="KW-0812">Transmembrane</keyword>
<keyword evidence="4" id="KW-1003">Cell membrane</keyword>
<proteinExistence type="inferred from homology"/>
<dbReference type="PANTHER" id="PTHR43495:SF1">
    <property type="entry name" value="L-ASPARAGINE PERMEASE"/>
    <property type="match status" value="1"/>
</dbReference>
<keyword evidence="3" id="KW-0813">Transport</keyword>
<feature type="transmembrane region" description="Helical" evidence="9">
    <location>
        <begin position="355"/>
        <end position="377"/>
    </location>
</feature>
<comment type="subcellular location">
    <subcellularLocation>
        <location evidence="1">Cell membrane</location>
        <topology evidence="1">Multi-pass membrane protein</topology>
    </subcellularLocation>
</comment>
<feature type="transmembrane region" description="Helical" evidence="9">
    <location>
        <begin position="300"/>
        <end position="322"/>
    </location>
</feature>
<dbReference type="InterPro" id="IPR004840">
    <property type="entry name" value="Amino_acid_permease_CS"/>
</dbReference>
<dbReference type="Pfam" id="PF00324">
    <property type="entry name" value="AA_permease"/>
    <property type="match status" value="1"/>
</dbReference>
<comment type="caution">
    <text evidence="11">The sequence shown here is derived from an EMBL/GenBank/DDBJ whole genome shotgun (WGS) entry which is preliminary data.</text>
</comment>
<feature type="transmembrane region" description="Helical" evidence="9">
    <location>
        <begin position="34"/>
        <end position="51"/>
    </location>
</feature>
<evidence type="ECO:0000256" key="3">
    <source>
        <dbReference type="ARBA" id="ARBA00022448"/>
    </source>
</evidence>
<feature type="transmembrane region" description="Helical" evidence="9">
    <location>
        <begin position="106"/>
        <end position="132"/>
    </location>
</feature>
<evidence type="ECO:0000256" key="6">
    <source>
        <dbReference type="ARBA" id="ARBA00022970"/>
    </source>
</evidence>
<dbReference type="InterPro" id="IPR004841">
    <property type="entry name" value="AA-permease/SLC12A_dom"/>
</dbReference>
<evidence type="ECO:0000256" key="2">
    <source>
        <dbReference type="ARBA" id="ARBA00008583"/>
    </source>
</evidence>
<feature type="transmembrane region" description="Helical" evidence="9">
    <location>
        <begin position="259"/>
        <end position="280"/>
    </location>
</feature>
<feature type="domain" description="Amino acid permease/ SLC12A" evidence="10">
    <location>
        <begin position="33"/>
        <end position="472"/>
    </location>
</feature>
<protein>
    <submittedName>
        <fullName evidence="11">Amino acid permease</fullName>
    </submittedName>
</protein>
<sequence length="484" mass="51187">MTDRTLQGERRPEPREHVDAGDIGYSKALKARHINMIAIGGAIGTGLFLGAGGRLAQAGPALAVAYAVCGVFAFFVVRALGELILHRPSSGAFVSYAREFMGEKGAFVAGWMYFLNWATTGIADITAIALYAHYWSLFTPVPQWVLALVALVVVLSLNLVSVKLFGEMEFWFAIIKVGALVLFMVIGIGLLVVAHPVGDTVPGPQLIFDHGGVLPNGLVPLVLVVQGVVFAYAAVELVGVAAGETENPAKIMPKAINSIMWRIGVFYVGSVVLLSMLLPWNAYQKGESPFVTVLSQLGVPAAGDVMNLVVLTAAMSSLNSGLYSTGRILRSMAAAGSAPGFAGLMNRSQVPYGGILLTGAVCVLGVVLNFLVPAAAFEIVLNFASIAIVTTWIMIMISHLLFVRAVSSGALRRPAYRLPGSPVTQIATIAFLLAVVVLMWFDVPAGRVTVLCVPLLAAALVIGWFCVRKRVDTAKALEEAGGNH</sequence>